<gene>
    <name evidence="2" type="ORF">O181_086958</name>
</gene>
<keyword evidence="3" id="KW-1185">Reference proteome</keyword>
<accession>A0A9Q3INT2</accession>
<proteinExistence type="predicted"/>
<evidence type="ECO:0000256" key="1">
    <source>
        <dbReference type="SAM" id="MobiDB-lite"/>
    </source>
</evidence>
<comment type="caution">
    <text evidence="2">The sequence shown here is derived from an EMBL/GenBank/DDBJ whole genome shotgun (WGS) entry which is preliminary data.</text>
</comment>
<dbReference type="AlphaFoldDB" id="A0A9Q3INT2"/>
<feature type="region of interest" description="Disordered" evidence="1">
    <location>
        <begin position="1"/>
        <end position="55"/>
    </location>
</feature>
<name>A0A9Q3INT2_9BASI</name>
<reference evidence="2" key="1">
    <citation type="submission" date="2021-03" db="EMBL/GenBank/DDBJ databases">
        <title>Draft genome sequence of rust myrtle Austropuccinia psidii MF-1, a brazilian biotype.</title>
        <authorList>
            <person name="Quecine M.C."/>
            <person name="Pachon D.M.R."/>
            <person name="Bonatelli M.L."/>
            <person name="Correr F.H."/>
            <person name="Franceschini L.M."/>
            <person name="Leite T.F."/>
            <person name="Margarido G.R.A."/>
            <person name="Almeida C.A."/>
            <person name="Ferrarezi J.A."/>
            <person name="Labate C.A."/>
        </authorList>
    </citation>
    <scope>NUCLEOTIDE SEQUENCE</scope>
    <source>
        <strain evidence="2">MF-1</strain>
    </source>
</reference>
<sequence length="96" mass="10993">MTPALENKGPVVFTSSKPAPKMSKDNPKGPQNKQKAPKNHQVKGIGKSNWDRPYSQGYRISKLEPSVVESVFNMARNYMERTPKEQERMNRNFPCK</sequence>
<evidence type="ECO:0000313" key="2">
    <source>
        <dbReference type="EMBL" id="MBW0547243.1"/>
    </source>
</evidence>
<protein>
    <submittedName>
        <fullName evidence="2">Uncharacterized protein</fullName>
    </submittedName>
</protein>
<evidence type="ECO:0000313" key="3">
    <source>
        <dbReference type="Proteomes" id="UP000765509"/>
    </source>
</evidence>
<organism evidence="2 3">
    <name type="scientific">Austropuccinia psidii MF-1</name>
    <dbReference type="NCBI Taxonomy" id="1389203"/>
    <lineage>
        <taxon>Eukaryota</taxon>
        <taxon>Fungi</taxon>
        <taxon>Dikarya</taxon>
        <taxon>Basidiomycota</taxon>
        <taxon>Pucciniomycotina</taxon>
        <taxon>Pucciniomycetes</taxon>
        <taxon>Pucciniales</taxon>
        <taxon>Sphaerophragmiaceae</taxon>
        <taxon>Austropuccinia</taxon>
    </lineage>
</organism>
<dbReference type="Proteomes" id="UP000765509">
    <property type="component" value="Unassembled WGS sequence"/>
</dbReference>
<dbReference type="EMBL" id="AVOT02052301">
    <property type="protein sequence ID" value="MBW0547243.1"/>
    <property type="molecule type" value="Genomic_DNA"/>
</dbReference>